<evidence type="ECO:0000256" key="1">
    <source>
        <dbReference type="SAM" id="Phobius"/>
    </source>
</evidence>
<evidence type="ECO:0000313" key="3">
    <source>
        <dbReference type="Proteomes" id="UP000799779"/>
    </source>
</evidence>
<dbReference type="Proteomes" id="UP000799779">
    <property type="component" value="Unassembled WGS sequence"/>
</dbReference>
<keyword evidence="1" id="KW-0812">Transmembrane</keyword>
<reference evidence="2" key="1">
    <citation type="journal article" date="2020" name="Stud. Mycol.">
        <title>101 Dothideomycetes genomes: a test case for predicting lifestyles and emergence of pathogens.</title>
        <authorList>
            <person name="Haridas S."/>
            <person name="Albert R."/>
            <person name="Binder M."/>
            <person name="Bloem J."/>
            <person name="Labutti K."/>
            <person name="Salamov A."/>
            <person name="Andreopoulos B."/>
            <person name="Baker S."/>
            <person name="Barry K."/>
            <person name="Bills G."/>
            <person name="Bluhm B."/>
            <person name="Cannon C."/>
            <person name="Castanera R."/>
            <person name="Culley D."/>
            <person name="Daum C."/>
            <person name="Ezra D."/>
            <person name="Gonzalez J."/>
            <person name="Henrissat B."/>
            <person name="Kuo A."/>
            <person name="Liang C."/>
            <person name="Lipzen A."/>
            <person name="Lutzoni F."/>
            <person name="Magnuson J."/>
            <person name="Mondo S."/>
            <person name="Nolan M."/>
            <person name="Ohm R."/>
            <person name="Pangilinan J."/>
            <person name="Park H.-J."/>
            <person name="Ramirez L."/>
            <person name="Alfaro M."/>
            <person name="Sun H."/>
            <person name="Tritt A."/>
            <person name="Yoshinaga Y."/>
            <person name="Zwiers L.-H."/>
            <person name="Turgeon B."/>
            <person name="Goodwin S."/>
            <person name="Spatafora J."/>
            <person name="Crous P."/>
            <person name="Grigoriev I."/>
        </authorList>
    </citation>
    <scope>NUCLEOTIDE SEQUENCE</scope>
    <source>
        <strain evidence="2">CBS 123094</strain>
    </source>
</reference>
<keyword evidence="1" id="KW-1133">Transmembrane helix</keyword>
<keyword evidence="1" id="KW-0472">Membrane</keyword>
<protein>
    <submittedName>
        <fullName evidence="2">Uncharacterized protein</fullName>
    </submittedName>
</protein>
<organism evidence="2 3">
    <name type="scientific">Amniculicola lignicola CBS 123094</name>
    <dbReference type="NCBI Taxonomy" id="1392246"/>
    <lineage>
        <taxon>Eukaryota</taxon>
        <taxon>Fungi</taxon>
        <taxon>Dikarya</taxon>
        <taxon>Ascomycota</taxon>
        <taxon>Pezizomycotina</taxon>
        <taxon>Dothideomycetes</taxon>
        <taxon>Pleosporomycetidae</taxon>
        <taxon>Pleosporales</taxon>
        <taxon>Amniculicolaceae</taxon>
        <taxon>Amniculicola</taxon>
    </lineage>
</organism>
<keyword evidence="3" id="KW-1185">Reference proteome</keyword>
<gene>
    <name evidence="2" type="ORF">P154DRAFT_448472</name>
</gene>
<evidence type="ECO:0000313" key="2">
    <source>
        <dbReference type="EMBL" id="KAF1994099.1"/>
    </source>
</evidence>
<dbReference type="AlphaFoldDB" id="A0A6A5VZJ1"/>
<name>A0A6A5VZJ1_9PLEO</name>
<dbReference type="EMBL" id="ML977672">
    <property type="protein sequence ID" value="KAF1994099.1"/>
    <property type="molecule type" value="Genomic_DNA"/>
</dbReference>
<feature type="transmembrane region" description="Helical" evidence="1">
    <location>
        <begin position="25"/>
        <end position="47"/>
    </location>
</feature>
<proteinExistence type="predicted"/>
<feature type="non-terminal residue" evidence="2">
    <location>
        <position position="1"/>
    </location>
</feature>
<accession>A0A6A5VZJ1</accession>
<sequence length="49" mass="5803">DFLSIYKYIRLALFIEQSIRNSFKVIGLILSYPDYILLLLTIIRTLLLL</sequence>